<evidence type="ECO:0000256" key="5">
    <source>
        <dbReference type="ARBA" id="ARBA00022967"/>
    </source>
</evidence>
<evidence type="ECO:0000313" key="11">
    <source>
        <dbReference type="Proteomes" id="UP001224392"/>
    </source>
</evidence>
<dbReference type="NCBIfam" id="NF009070">
    <property type="entry name" value="PRK12405.1"/>
    <property type="match status" value="1"/>
</dbReference>
<comment type="function">
    <text evidence="9">Part of a membrane-bound complex that couples electron transfer with translocation of ions across the membrane.</text>
</comment>
<dbReference type="InterPro" id="IPR003667">
    <property type="entry name" value="NqrDE/RnfAE"/>
</dbReference>
<keyword evidence="8 9" id="KW-0472">Membrane</keyword>
<dbReference type="PIRSF" id="PIRSF006102">
    <property type="entry name" value="NQR_DE"/>
    <property type="match status" value="1"/>
</dbReference>
<dbReference type="NCBIfam" id="TIGR01948">
    <property type="entry name" value="rnfE"/>
    <property type="match status" value="1"/>
</dbReference>
<protein>
    <recommendedName>
        <fullName evidence="9">Ion-translocating oxidoreductase complex subunit E</fullName>
        <ecNumber evidence="9">7.-.-.-</ecNumber>
    </recommendedName>
    <alternativeName>
        <fullName evidence="9">Rnf electron transport complex subunit E</fullName>
    </alternativeName>
</protein>
<keyword evidence="6 9" id="KW-0249">Electron transport</keyword>
<evidence type="ECO:0000256" key="6">
    <source>
        <dbReference type="ARBA" id="ARBA00022982"/>
    </source>
</evidence>
<dbReference type="EMBL" id="BSYJ01000003">
    <property type="protein sequence ID" value="GMG87186.1"/>
    <property type="molecule type" value="Genomic_DNA"/>
</dbReference>
<dbReference type="InterPro" id="IPR010968">
    <property type="entry name" value="RnfE"/>
</dbReference>
<feature type="transmembrane region" description="Helical" evidence="9">
    <location>
        <begin position="129"/>
        <end position="150"/>
    </location>
</feature>
<dbReference type="EC" id="7.-.-.-" evidence="9"/>
<dbReference type="RefSeq" id="WP_285763824.1">
    <property type="nucleotide sequence ID" value="NZ_BSYJ01000003.1"/>
</dbReference>
<accession>A0ABQ6LYM8</accession>
<dbReference type="Pfam" id="PF02508">
    <property type="entry name" value="Rnf-Nqr"/>
    <property type="match status" value="1"/>
</dbReference>
<evidence type="ECO:0000256" key="1">
    <source>
        <dbReference type="ARBA" id="ARBA00004127"/>
    </source>
</evidence>
<dbReference type="HAMAP" id="MF_00478">
    <property type="entry name" value="RsxE_RnfE"/>
    <property type="match status" value="1"/>
</dbReference>
<comment type="subunit">
    <text evidence="9">The complex is composed of six subunits: RnfA, RnfB, RnfC, RnfD, RnfE and RnfG.</text>
</comment>
<reference evidence="10 11" key="1">
    <citation type="submission" date="2023-04" db="EMBL/GenBank/DDBJ databases">
        <title>Marinobulbifer ophiurae gen. nov., sp. Nov., isolate from tissue of brittle star Ophioplocus japonicus.</title>
        <authorList>
            <person name="Kawano K."/>
            <person name="Sawayama S."/>
            <person name="Nakagawa S."/>
        </authorList>
    </citation>
    <scope>NUCLEOTIDE SEQUENCE [LARGE SCALE GENOMIC DNA]</scope>
    <source>
        <strain evidence="10 11">NKW57</strain>
    </source>
</reference>
<dbReference type="PANTHER" id="PTHR30586">
    <property type="entry name" value="ELECTRON TRANSPORT COMPLEX PROTEIN RNFE"/>
    <property type="match status" value="1"/>
</dbReference>
<evidence type="ECO:0000256" key="4">
    <source>
        <dbReference type="ARBA" id="ARBA00022692"/>
    </source>
</evidence>
<dbReference type="Proteomes" id="UP001224392">
    <property type="component" value="Unassembled WGS sequence"/>
</dbReference>
<evidence type="ECO:0000256" key="2">
    <source>
        <dbReference type="ARBA" id="ARBA00022448"/>
    </source>
</evidence>
<keyword evidence="7 9" id="KW-1133">Transmembrane helix</keyword>
<gene>
    <name evidence="9" type="primary">rnfE</name>
    <name evidence="10" type="ORF">MNKW57_15070</name>
</gene>
<evidence type="ECO:0000313" key="10">
    <source>
        <dbReference type="EMBL" id="GMG87186.1"/>
    </source>
</evidence>
<feature type="transmembrane region" description="Helical" evidence="9">
    <location>
        <begin position="98"/>
        <end position="117"/>
    </location>
</feature>
<sequence>MASPTAREITHNGLWKNNPALVQLLGLCPLLAVTGSVVNAIGLGLATLAVLVCSNTAVSLLRNNMSATVRLPASVMIIATFTTCAELLMKAFTYELYQILGIFIPLIVTNCTILGRADAFASKNPVGPSALDGFMMGVGFLLVLIAIGAIRELLGQGTLFADMDLIFGDAAKDWKLTLLGEDYPGFLIAILPPGAFLVAGLLIAAKNAIDAEFERRAKLNRQVVRGSKRVRTTGNIQ</sequence>
<name>A0ABQ6LYM8_9GAMM</name>
<dbReference type="PANTHER" id="PTHR30586:SF0">
    <property type="entry name" value="ION-TRANSLOCATING OXIDOREDUCTASE COMPLEX SUBUNIT E"/>
    <property type="match status" value="1"/>
</dbReference>
<feature type="transmembrane region" description="Helical" evidence="9">
    <location>
        <begin position="20"/>
        <end position="53"/>
    </location>
</feature>
<keyword evidence="4 9" id="KW-0812">Transmembrane</keyword>
<keyword evidence="5 9" id="KW-1278">Translocase</keyword>
<keyword evidence="3 9" id="KW-0997">Cell inner membrane</keyword>
<comment type="caution">
    <text evidence="10">The sequence shown here is derived from an EMBL/GenBank/DDBJ whole genome shotgun (WGS) entry which is preliminary data.</text>
</comment>
<evidence type="ECO:0000256" key="9">
    <source>
        <dbReference type="HAMAP-Rule" id="MF_00478"/>
    </source>
</evidence>
<evidence type="ECO:0000256" key="7">
    <source>
        <dbReference type="ARBA" id="ARBA00022989"/>
    </source>
</evidence>
<organism evidence="10 11">
    <name type="scientific">Biformimicrobium ophioploci</name>
    <dbReference type="NCBI Taxonomy" id="3036711"/>
    <lineage>
        <taxon>Bacteria</taxon>
        <taxon>Pseudomonadati</taxon>
        <taxon>Pseudomonadota</taxon>
        <taxon>Gammaproteobacteria</taxon>
        <taxon>Cellvibrionales</taxon>
        <taxon>Microbulbiferaceae</taxon>
        <taxon>Biformimicrobium</taxon>
    </lineage>
</organism>
<keyword evidence="2 9" id="KW-0813">Transport</keyword>
<evidence type="ECO:0000256" key="3">
    <source>
        <dbReference type="ARBA" id="ARBA00022519"/>
    </source>
</evidence>
<proteinExistence type="inferred from homology"/>
<keyword evidence="9" id="KW-1003">Cell membrane</keyword>
<evidence type="ECO:0000256" key="8">
    <source>
        <dbReference type="ARBA" id="ARBA00023136"/>
    </source>
</evidence>
<feature type="transmembrane region" description="Helical" evidence="9">
    <location>
        <begin position="73"/>
        <end position="92"/>
    </location>
</feature>
<keyword evidence="11" id="KW-1185">Reference proteome</keyword>
<comment type="subcellular location">
    <subcellularLocation>
        <location evidence="9">Cell inner membrane</location>
        <topology evidence="9">Multi-pass membrane protein</topology>
    </subcellularLocation>
    <subcellularLocation>
        <location evidence="1">Endomembrane system</location>
        <topology evidence="1">Multi-pass membrane protein</topology>
    </subcellularLocation>
</comment>
<feature type="transmembrane region" description="Helical" evidence="9">
    <location>
        <begin position="183"/>
        <end position="205"/>
    </location>
</feature>
<comment type="similarity">
    <text evidence="9">Belongs to the NqrDE/RnfAE family.</text>
</comment>